<evidence type="ECO:0000313" key="3">
    <source>
        <dbReference type="EMBL" id="KAH7227225.1"/>
    </source>
</evidence>
<keyword evidence="1" id="KW-1133">Transmembrane helix</keyword>
<comment type="caution">
    <text evidence="3">The sequence shown here is derived from an EMBL/GenBank/DDBJ whole genome shotgun (WGS) entry which is preliminary data.</text>
</comment>
<dbReference type="RefSeq" id="XP_046042656.1">
    <property type="nucleotide sequence ID" value="XM_046194304.1"/>
</dbReference>
<dbReference type="GeneID" id="70224258"/>
<dbReference type="Pfam" id="PF18922">
    <property type="entry name" value="DUF5672"/>
    <property type="match status" value="1"/>
</dbReference>
<feature type="domain" description="DUF5672" evidence="2">
    <location>
        <begin position="148"/>
        <end position="279"/>
    </location>
</feature>
<evidence type="ECO:0000259" key="2">
    <source>
        <dbReference type="Pfam" id="PF18922"/>
    </source>
</evidence>
<protein>
    <recommendedName>
        <fullName evidence="2">DUF5672 domain-containing protein</fullName>
    </recommendedName>
</protein>
<name>A0A9P9G1M9_FUSRE</name>
<evidence type="ECO:0000313" key="4">
    <source>
        <dbReference type="Proteomes" id="UP000720189"/>
    </source>
</evidence>
<accession>A0A9P9G1M9</accession>
<evidence type="ECO:0000256" key="1">
    <source>
        <dbReference type="SAM" id="Phobius"/>
    </source>
</evidence>
<sequence length="357" mass="40428">MTRPRIDLSQWADFPVVATTHLKRKLPTSISRGAIFAISSLVLTWILATVVLPQYRPAIVSQIDNARQTLPSVSIDWSPNHDPRKNYNASKVALIIEPEPLLVLVPLILHMIAVVPPDWRFIFIGSKKSIFTVGREYGIQLQQGLGKIDLMRLPSPWSIKRDEDRSRLLTDRRFYNEFLPGVEYLLMFNSESILCANANVSLNDWLGYSWAGAGKADVGRFAGWGKLSLRRVSAIQQVLGFQKRYNDSDPEDRWFGKRLYLLPDAKAANAIDPPFAVTNYIRPNPMGYYMPGRGRGLDKEVWKVEKHRKAVLQYCPELHIILDMRLERERCGDDNRMGEIVGQPTEAGALSLTTGPA</sequence>
<dbReference type="OrthoDB" id="10025998at2759"/>
<feature type="transmembrane region" description="Helical" evidence="1">
    <location>
        <begin position="33"/>
        <end position="52"/>
    </location>
</feature>
<keyword evidence="1" id="KW-0812">Transmembrane</keyword>
<dbReference type="AlphaFoldDB" id="A0A9P9G1M9"/>
<dbReference type="EMBL" id="JAGMUX010000025">
    <property type="protein sequence ID" value="KAH7227225.1"/>
    <property type="molecule type" value="Genomic_DNA"/>
</dbReference>
<organism evidence="3 4">
    <name type="scientific">Fusarium redolens</name>
    <dbReference type="NCBI Taxonomy" id="48865"/>
    <lineage>
        <taxon>Eukaryota</taxon>
        <taxon>Fungi</taxon>
        <taxon>Dikarya</taxon>
        <taxon>Ascomycota</taxon>
        <taxon>Pezizomycotina</taxon>
        <taxon>Sordariomycetes</taxon>
        <taxon>Hypocreomycetidae</taxon>
        <taxon>Hypocreales</taxon>
        <taxon>Nectriaceae</taxon>
        <taxon>Fusarium</taxon>
        <taxon>Fusarium redolens species complex</taxon>
    </lineage>
</organism>
<reference evidence="3" key="1">
    <citation type="journal article" date="2021" name="Nat. Commun.">
        <title>Genetic determinants of endophytism in the Arabidopsis root mycobiome.</title>
        <authorList>
            <person name="Mesny F."/>
            <person name="Miyauchi S."/>
            <person name="Thiergart T."/>
            <person name="Pickel B."/>
            <person name="Atanasova L."/>
            <person name="Karlsson M."/>
            <person name="Huettel B."/>
            <person name="Barry K.W."/>
            <person name="Haridas S."/>
            <person name="Chen C."/>
            <person name="Bauer D."/>
            <person name="Andreopoulos W."/>
            <person name="Pangilinan J."/>
            <person name="LaButti K."/>
            <person name="Riley R."/>
            <person name="Lipzen A."/>
            <person name="Clum A."/>
            <person name="Drula E."/>
            <person name="Henrissat B."/>
            <person name="Kohler A."/>
            <person name="Grigoriev I.V."/>
            <person name="Martin F.M."/>
            <person name="Hacquard S."/>
        </authorList>
    </citation>
    <scope>NUCLEOTIDE SEQUENCE</scope>
    <source>
        <strain evidence="3">MPI-CAGE-AT-0023</strain>
    </source>
</reference>
<keyword evidence="1" id="KW-0472">Membrane</keyword>
<dbReference type="InterPro" id="IPR043729">
    <property type="entry name" value="DUF5672"/>
</dbReference>
<proteinExistence type="predicted"/>
<dbReference type="Proteomes" id="UP000720189">
    <property type="component" value="Unassembled WGS sequence"/>
</dbReference>
<gene>
    <name evidence="3" type="ORF">BKA55DRAFT_584330</name>
</gene>
<keyword evidence="4" id="KW-1185">Reference proteome</keyword>